<name>A0A175VSI2_9PEZI</name>
<comment type="caution">
    <text evidence="2">The sequence shown here is derived from an EMBL/GenBank/DDBJ whole genome shotgun (WGS) entry which is preliminary data.</text>
</comment>
<protein>
    <submittedName>
        <fullName evidence="2">Uncharacterized protein</fullName>
    </submittedName>
</protein>
<dbReference type="AlphaFoldDB" id="A0A175VSI2"/>
<keyword evidence="4" id="KW-1185">Reference proteome</keyword>
<dbReference type="EMBL" id="LCTW02000431">
    <property type="protein sequence ID" value="KXX73714.1"/>
    <property type="molecule type" value="Genomic_DNA"/>
</dbReference>
<dbReference type="VEuPathDB" id="FungiDB:MMYC01_209237"/>
<evidence type="ECO:0000313" key="4">
    <source>
        <dbReference type="Proteomes" id="UP000078237"/>
    </source>
</evidence>
<organism evidence="2 4">
    <name type="scientific">Madurella mycetomatis</name>
    <dbReference type="NCBI Taxonomy" id="100816"/>
    <lineage>
        <taxon>Eukaryota</taxon>
        <taxon>Fungi</taxon>
        <taxon>Dikarya</taxon>
        <taxon>Ascomycota</taxon>
        <taxon>Pezizomycotina</taxon>
        <taxon>Sordariomycetes</taxon>
        <taxon>Sordariomycetidae</taxon>
        <taxon>Sordariales</taxon>
        <taxon>Sordariales incertae sedis</taxon>
        <taxon>Madurella</taxon>
    </lineage>
</organism>
<accession>A0A175VSI2</accession>
<dbReference type="EMBL" id="LCTW02000074">
    <property type="protein sequence ID" value="KXX79879.1"/>
    <property type="molecule type" value="Genomic_DNA"/>
</dbReference>
<feature type="region of interest" description="Disordered" evidence="1">
    <location>
        <begin position="1"/>
        <end position="50"/>
    </location>
</feature>
<reference evidence="2 4" key="3">
    <citation type="submission" date="2016-01" db="EMBL/GenBank/DDBJ databases">
        <title>Madurella mycetomatis genome sequencing.</title>
        <authorList>
            <person name="Van De Sande W."/>
        </authorList>
    </citation>
    <scope>NUCLEOTIDE SEQUENCE [LARGE SCALE GENOMIC DNA]</scope>
    <source>
        <strain evidence="4">mm55</strain>
        <strain evidence="2">Mm55</strain>
    </source>
</reference>
<evidence type="ECO:0000313" key="3">
    <source>
        <dbReference type="EMBL" id="KXX79879.1"/>
    </source>
</evidence>
<sequence>MSSPQKDAVPAEPVVRVLGEKAGDFGADGDPNPSPESGSTAPTSEYHQKPLGSAKSMWGWLVLNLAV</sequence>
<reference evidence="2" key="2">
    <citation type="submission" date="2015-06" db="EMBL/GenBank/DDBJ databases">
        <authorList>
            <person name="Hoefler B.C."/>
            <person name="Straight P.D."/>
        </authorList>
    </citation>
    <scope>NUCLEOTIDE SEQUENCE [LARGE SCALE GENOMIC DNA]</scope>
    <source>
        <strain evidence="2">Mm55</strain>
    </source>
</reference>
<dbReference type="Proteomes" id="UP000078237">
    <property type="component" value="Unassembled WGS sequence"/>
</dbReference>
<evidence type="ECO:0000313" key="2">
    <source>
        <dbReference type="EMBL" id="KXX73714.1"/>
    </source>
</evidence>
<proteinExistence type="predicted"/>
<gene>
    <name evidence="3" type="ORF">MMYC01_203747</name>
    <name evidence="2" type="ORF">MMYC01_209237</name>
</gene>
<feature type="compositionally biased region" description="Polar residues" evidence="1">
    <location>
        <begin position="35"/>
        <end position="45"/>
    </location>
</feature>
<dbReference type="VEuPathDB" id="FungiDB:MMYC01_203747"/>
<reference evidence="4" key="1">
    <citation type="submission" date="2015-06" db="EMBL/GenBank/DDBJ databases">
        <authorList>
            <person name="van de Sande W.W.J."/>
        </authorList>
    </citation>
    <scope>NUCLEOTIDE SEQUENCE [LARGE SCALE GENOMIC DNA]</scope>
    <source>
        <strain evidence="4">mm55</strain>
    </source>
</reference>
<evidence type="ECO:0000256" key="1">
    <source>
        <dbReference type="SAM" id="MobiDB-lite"/>
    </source>
</evidence>